<evidence type="ECO:0000313" key="6">
    <source>
        <dbReference type="Proteomes" id="UP000238196"/>
    </source>
</evidence>
<dbReference type="InterPro" id="IPR018062">
    <property type="entry name" value="HTH_AraC-typ_CS"/>
</dbReference>
<feature type="domain" description="HTH araC/xylS-type" evidence="4">
    <location>
        <begin position="228"/>
        <end position="327"/>
    </location>
</feature>
<gene>
    <name evidence="5" type="ORF">C4K68_14355</name>
</gene>
<dbReference type="PROSITE" id="PS01124">
    <property type="entry name" value="HTH_ARAC_FAMILY_2"/>
    <property type="match status" value="1"/>
</dbReference>
<dbReference type="Pfam" id="PF14525">
    <property type="entry name" value="AraC_binding_2"/>
    <property type="match status" value="1"/>
</dbReference>
<sequence>MEVNALYRNCIFESREYTETHKRVAQELSDHHLVWKGKNIDTRLYKFSADQLSIYSLRYGEEVEIVPDVYNGFSLIHFSHKGGISIDSDNNRYDVRQSNAIISTPRKKIRLNYSRACEQLILRVPHQEFQKTCTSIERPHLFPALVRNSGTLINGQSSLHLQYYLQTFMTLESYAKDSDEYLPWLRHTEKSIIMFLLLQSAEARDKLNSRPHATEQRLTDKKRHERIERLHEYASRNLTQPLTLHALASHTALSERQLNLLCHEQFGVSPMVWLRNLRLNAIRSILLGNPSTHLSSVATLYGFSHLGRFSQYYKAYFGELPSETLKKAING</sequence>
<dbReference type="InterPro" id="IPR050204">
    <property type="entry name" value="AraC_XylS_family_regulators"/>
</dbReference>
<evidence type="ECO:0000256" key="1">
    <source>
        <dbReference type="ARBA" id="ARBA00023015"/>
    </source>
</evidence>
<evidence type="ECO:0000313" key="5">
    <source>
        <dbReference type="EMBL" id="PPC76669.1"/>
    </source>
</evidence>
<dbReference type="SUPFAM" id="SSF46689">
    <property type="entry name" value="Homeodomain-like"/>
    <property type="match status" value="2"/>
</dbReference>
<protein>
    <recommendedName>
        <fullName evidence="4">HTH araC/xylS-type domain-containing protein</fullName>
    </recommendedName>
</protein>
<evidence type="ECO:0000259" key="4">
    <source>
        <dbReference type="PROSITE" id="PS01124"/>
    </source>
</evidence>
<dbReference type="PROSITE" id="PS00041">
    <property type="entry name" value="HTH_ARAC_FAMILY_1"/>
    <property type="match status" value="1"/>
</dbReference>
<name>A0A2S5KQ39_9PROT</name>
<dbReference type="AlphaFoldDB" id="A0A2S5KQ39"/>
<dbReference type="InterPro" id="IPR035418">
    <property type="entry name" value="AraC-bd_2"/>
</dbReference>
<dbReference type="InterPro" id="IPR018060">
    <property type="entry name" value="HTH_AraC"/>
</dbReference>
<evidence type="ECO:0000256" key="3">
    <source>
        <dbReference type="ARBA" id="ARBA00023163"/>
    </source>
</evidence>
<dbReference type="InterPro" id="IPR009057">
    <property type="entry name" value="Homeodomain-like_sf"/>
</dbReference>
<keyword evidence="2" id="KW-0238">DNA-binding</keyword>
<dbReference type="EMBL" id="PRLP01000045">
    <property type="protein sequence ID" value="PPC76669.1"/>
    <property type="molecule type" value="Genomic_DNA"/>
</dbReference>
<keyword evidence="1" id="KW-0805">Transcription regulation</keyword>
<evidence type="ECO:0000256" key="2">
    <source>
        <dbReference type="ARBA" id="ARBA00023125"/>
    </source>
</evidence>
<dbReference type="GO" id="GO:0003700">
    <property type="term" value="F:DNA-binding transcription factor activity"/>
    <property type="evidence" value="ECO:0007669"/>
    <property type="project" value="InterPro"/>
</dbReference>
<organism evidence="5 6">
    <name type="scientific">Proteobacteria bacterium 228</name>
    <dbReference type="NCBI Taxonomy" id="2083153"/>
    <lineage>
        <taxon>Bacteria</taxon>
        <taxon>Pseudomonadati</taxon>
        <taxon>Pseudomonadota</taxon>
    </lineage>
</organism>
<accession>A0A2S5KQ39</accession>
<dbReference type="Proteomes" id="UP000238196">
    <property type="component" value="Unassembled WGS sequence"/>
</dbReference>
<keyword evidence="3" id="KW-0804">Transcription</keyword>
<dbReference type="Gene3D" id="1.10.10.60">
    <property type="entry name" value="Homeodomain-like"/>
    <property type="match status" value="1"/>
</dbReference>
<reference evidence="5 6" key="1">
    <citation type="submission" date="2018-02" db="EMBL/GenBank/DDBJ databases">
        <title>novel marine gammaproteobacteria from coastal saline agro ecosystem.</title>
        <authorList>
            <person name="Krishnan R."/>
            <person name="Ramesh Kumar N."/>
        </authorList>
    </citation>
    <scope>NUCLEOTIDE SEQUENCE [LARGE SCALE GENOMIC DNA]</scope>
    <source>
        <strain evidence="5 6">228</strain>
    </source>
</reference>
<dbReference type="GO" id="GO:0043565">
    <property type="term" value="F:sequence-specific DNA binding"/>
    <property type="evidence" value="ECO:0007669"/>
    <property type="project" value="InterPro"/>
</dbReference>
<proteinExistence type="predicted"/>
<comment type="caution">
    <text evidence="5">The sequence shown here is derived from an EMBL/GenBank/DDBJ whole genome shotgun (WGS) entry which is preliminary data.</text>
</comment>
<dbReference type="PANTHER" id="PTHR46796">
    <property type="entry name" value="HTH-TYPE TRANSCRIPTIONAL ACTIVATOR RHAS-RELATED"/>
    <property type="match status" value="1"/>
</dbReference>
<dbReference type="Pfam" id="PF12833">
    <property type="entry name" value="HTH_18"/>
    <property type="match status" value="1"/>
</dbReference>
<dbReference type="SMART" id="SM00342">
    <property type="entry name" value="HTH_ARAC"/>
    <property type="match status" value="1"/>
</dbReference>